<evidence type="ECO:0000313" key="8">
    <source>
        <dbReference type="Proteomes" id="UP001597308"/>
    </source>
</evidence>
<keyword evidence="3 6" id="KW-0812">Transmembrane</keyword>
<evidence type="ECO:0000313" key="7">
    <source>
        <dbReference type="EMBL" id="MFD1703378.1"/>
    </source>
</evidence>
<proteinExistence type="predicted"/>
<feature type="transmembrane region" description="Helical" evidence="6">
    <location>
        <begin position="313"/>
        <end position="329"/>
    </location>
</feature>
<feature type="transmembrane region" description="Helical" evidence="6">
    <location>
        <begin position="170"/>
        <end position="189"/>
    </location>
</feature>
<evidence type="ECO:0000256" key="3">
    <source>
        <dbReference type="ARBA" id="ARBA00022692"/>
    </source>
</evidence>
<keyword evidence="8" id="KW-1185">Reference proteome</keyword>
<feature type="transmembrane region" description="Helical" evidence="6">
    <location>
        <begin position="341"/>
        <end position="361"/>
    </location>
</feature>
<gene>
    <name evidence="7" type="ORF">ACFSCV_10220</name>
</gene>
<dbReference type="RefSeq" id="WP_378799487.1">
    <property type="nucleotide sequence ID" value="NZ_JBHUER010000007.1"/>
</dbReference>
<evidence type="ECO:0000256" key="5">
    <source>
        <dbReference type="ARBA" id="ARBA00023136"/>
    </source>
</evidence>
<dbReference type="InterPro" id="IPR001851">
    <property type="entry name" value="ABC_transp_permease"/>
</dbReference>
<keyword evidence="5 6" id="KW-0472">Membrane</keyword>
<feature type="transmembrane region" description="Helical" evidence="6">
    <location>
        <begin position="38"/>
        <end position="61"/>
    </location>
</feature>
<dbReference type="Proteomes" id="UP001597308">
    <property type="component" value="Unassembled WGS sequence"/>
</dbReference>
<accession>A0ABW4KA27</accession>
<evidence type="ECO:0000256" key="4">
    <source>
        <dbReference type="ARBA" id="ARBA00022989"/>
    </source>
</evidence>
<dbReference type="PANTHER" id="PTHR47089">
    <property type="entry name" value="ABC TRANSPORTER, PERMEASE PROTEIN"/>
    <property type="match status" value="1"/>
</dbReference>
<feature type="transmembrane region" description="Helical" evidence="6">
    <location>
        <begin position="114"/>
        <end position="131"/>
    </location>
</feature>
<reference evidence="8" key="1">
    <citation type="journal article" date="2019" name="Int. J. Syst. Evol. Microbiol.">
        <title>The Global Catalogue of Microorganisms (GCM) 10K type strain sequencing project: providing services to taxonomists for standard genome sequencing and annotation.</title>
        <authorList>
            <consortium name="The Broad Institute Genomics Platform"/>
            <consortium name="The Broad Institute Genome Sequencing Center for Infectious Disease"/>
            <person name="Wu L."/>
            <person name="Ma J."/>
        </authorList>
    </citation>
    <scope>NUCLEOTIDE SEQUENCE [LARGE SCALE GENOMIC DNA]</scope>
    <source>
        <strain evidence="8">KCTC 23707</strain>
    </source>
</reference>
<keyword evidence="2" id="KW-1003">Cell membrane</keyword>
<feature type="transmembrane region" description="Helical" evidence="6">
    <location>
        <begin position="81"/>
        <end position="102"/>
    </location>
</feature>
<name>A0ABW4KA27_9HYPH</name>
<dbReference type="CDD" id="cd06580">
    <property type="entry name" value="TM_PBP1_transp_TpRbsC_like"/>
    <property type="match status" value="1"/>
</dbReference>
<sequence length="369" mass="38937">MSDRAIEPVAAAPAAERKFRLGRLNVEVRREAGAAWRAFLTAASVALGLGLSAAILVAAGVPAQNLVDELLVQTLFDGQNLHAVLFQAAPLMLLGLAALMAFRVRFWNLGLEGQMIFGGIGATAVSLAGLGPESLRLPMMGLAAVLFGIAWTSLPLFLKLKVGVNEIISTLLLNYVAMNLLFHLLYGAWKDPKDGFPHSPAYAPFETLPTVAFDLSAALVVALAAVAVCGYLVARSRAAIYMRFVEASPSAARALGVPVAGVTIFAVLLSGVLASLAGFVIVAGQEGRLTQSFFHGYGVSGVLIAFLARSNPLAAAIVAILMATLYVAGQNLQVFYSIPGAMVQLIQALVVICVAASDFLVRHRLRWIR</sequence>
<evidence type="ECO:0000256" key="2">
    <source>
        <dbReference type="ARBA" id="ARBA00022475"/>
    </source>
</evidence>
<dbReference type="Pfam" id="PF02653">
    <property type="entry name" value="BPD_transp_2"/>
    <property type="match status" value="1"/>
</dbReference>
<comment type="caution">
    <text evidence="7">The sequence shown here is derived from an EMBL/GenBank/DDBJ whole genome shotgun (WGS) entry which is preliminary data.</text>
</comment>
<feature type="transmembrane region" description="Helical" evidence="6">
    <location>
        <begin position="289"/>
        <end position="308"/>
    </location>
</feature>
<organism evidence="7 8">
    <name type="scientific">Methylopila henanensis</name>
    <dbReference type="NCBI Taxonomy" id="873516"/>
    <lineage>
        <taxon>Bacteria</taxon>
        <taxon>Pseudomonadati</taxon>
        <taxon>Pseudomonadota</taxon>
        <taxon>Alphaproteobacteria</taxon>
        <taxon>Hyphomicrobiales</taxon>
        <taxon>Methylopilaceae</taxon>
        <taxon>Methylopila</taxon>
    </lineage>
</organism>
<dbReference type="PANTHER" id="PTHR47089:SF1">
    <property type="entry name" value="GUANOSINE ABC TRANSPORTER PERMEASE PROTEIN NUPP"/>
    <property type="match status" value="1"/>
</dbReference>
<evidence type="ECO:0000256" key="6">
    <source>
        <dbReference type="SAM" id="Phobius"/>
    </source>
</evidence>
<feature type="transmembrane region" description="Helical" evidence="6">
    <location>
        <begin position="137"/>
        <end position="158"/>
    </location>
</feature>
<feature type="transmembrane region" description="Helical" evidence="6">
    <location>
        <begin position="209"/>
        <end position="234"/>
    </location>
</feature>
<keyword evidence="4 6" id="KW-1133">Transmembrane helix</keyword>
<comment type="subcellular location">
    <subcellularLocation>
        <location evidence="1">Cell membrane</location>
        <topology evidence="1">Multi-pass membrane protein</topology>
    </subcellularLocation>
</comment>
<protein>
    <submittedName>
        <fullName evidence="7">ABC transporter permease</fullName>
    </submittedName>
</protein>
<dbReference type="EMBL" id="JBHUER010000007">
    <property type="protein sequence ID" value="MFD1703378.1"/>
    <property type="molecule type" value="Genomic_DNA"/>
</dbReference>
<feature type="transmembrane region" description="Helical" evidence="6">
    <location>
        <begin position="255"/>
        <end position="283"/>
    </location>
</feature>
<evidence type="ECO:0000256" key="1">
    <source>
        <dbReference type="ARBA" id="ARBA00004651"/>
    </source>
</evidence>